<evidence type="ECO:0008006" key="4">
    <source>
        <dbReference type="Google" id="ProtNLM"/>
    </source>
</evidence>
<dbReference type="PROSITE" id="PS51257">
    <property type="entry name" value="PROKAR_LIPOPROTEIN"/>
    <property type="match status" value="1"/>
</dbReference>
<evidence type="ECO:0000313" key="2">
    <source>
        <dbReference type="EMBL" id="MFI9121597.1"/>
    </source>
</evidence>
<evidence type="ECO:0000256" key="1">
    <source>
        <dbReference type="SAM" id="Phobius"/>
    </source>
</evidence>
<dbReference type="RefSeq" id="WP_399616396.1">
    <property type="nucleotide sequence ID" value="NZ_JBITYT010000008.1"/>
</dbReference>
<organism evidence="2 3">
    <name type="scientific">Streptomyces bikiniensis</name>
    <dbReference type="NCBI Taxonomy" id="1896"/>
    <lineage>
        <taxon>Bacteria</taxon>
        <taxon>Bacillati</taxon>
        <taxon>Actinomycetota</taxon>
        <taxon>Actinomycetes</taxon>
        <taxon>Kitasatosporales</taxon>
        <taxon>Streptomycetaceae</taxon>
        <taxon>Streptomyces</taxon>
    </lineage>
</organism>
<proteinExistence type="predicted"/>
<name>A0ABW8CWR1_STRBI</name>
<protein>
    <recommendedName>
        <fullName evidence="4">Lipoprotein</fullName>
    </recommendedName>
</protein>
<sequence>MKKRRKPVPARVRLMAHALVTGACCWASALWLVRGEPPALLPDWIPVPFFLVVVTGLMVDSARALVRALRDRRPEPPYSPGS</sequence>
<dbReference type="Proteomes" id="UP001614391">
    <property type="component" value="Unassembled WGS sequence"/>
</dbReference>
<evidence type="ECO:0000313" key="3">
    <source>
        <dbReference type="Proteomes" id="UP001614391"/>
    </source>
</evidence>
<comment type="caution">
    <text evidence="2">The sequence shown here is derived from an EMBL/GenBank/DDBJ whole genome shotgun (WGS) entry which is preliminary data.</text>
</comment>
<gene>
    <name evidence="2" type="ORF">ACIGW0_19660</name>
</gene>
<dbReference type="EMBL" id="JBITYT010000008">
    <property type="protein sequence ID" value="MFI9121597.1"/>
    <property type="molecule type" value="Genomic_DNA"/>
</dbReference>
<keyword evidence="1" id="KW-1133">Transmembrane helix</keyword>
<accession>A0ABW8CWR1</accession>
<keyword evidence="1" id="KW-0812">Transmembrane</keyword>
<keyword evidence="3" id="KW-1185">Reference proteome</keyword>
<reference evidence="2 3" key="1">
    <citation type="submission" date="2024-10" db="EMBL/GenBank/DDBJ databases">
        <title>The Natural Products Discovery Center: Release of the First 8490 Sequenced Strains for Exploring Actinobacteria Biosynthetic Diversity.</title>
        <authorList>
            <person name="Kalkreuter E."/>
            <person name="Kautsar S.A."/>
            <person name="Yang D."/>
            <person name="Bader C.D."/>
            <person name="Teijaro C.N."/>
            <person name="Fluegel L."/>
            <person name="Davis C.M."/>
            <person name="Simpson J.R."/>
            <person name="Lauterbach L."/>
            <person name="Steele A.D."/>
            <person name="Gui C."/>
            <person name="Meng S."/>
            <person name="Li G."/>
            <person name="Viehrig K."/>
            <person name="Ye F."/>
            <person name="Su P."/>
            <person name="Kiefer A.F."/>
            <person name="Nichols A."/>
            <person name="Cepeda A.J."/>
            <person name="Yan W."/>
            <person name="Fan B."/>
            <person name="Jiang Y."/>
            <person name="Adhikari A."/>
            <person name="Zheng C.-J."/>
            <person name="Schuster L."/>
            <person name="Cowan T.M."/>
            <person name="Smanski M.J."/>
            <person name="Chevrette M.G."/>
            <person name="De Carvalho L.P.S."/>
            <person name="Shen B."/>
        </authorList>
    </citation>
    <scope>NUCLEOTIDE SEQUENCE [LARGE SCALE GENOMIC DNA]</scope>
    <source>
        <strain evidence="2 3">NPDC053346</strain>
    </source>
</reference>
<keyword evidence="1" id="KW-0472">Membrane</keyword>
<feature type="transmembrane region" description="Helical" evidence="1">
    <location>
        <begin position="45"/>
        <end position="66"/>
    </location>
</feature>